<proteinExistence type="predicted"/>
<protein>
    <submittedName>
        <fullName evidence="2">Uncharacterized protein</fullName>
    </submittedName>
</protein>
<gene>
    <name evidence="2" type="ORF">ACH5RR_001295</name>
</gene>
<dbReference type="AlphaFoldDB" id="A0ABD3B334"/>
<feature type="region of interest" description="Disordered" evidence="1">
    <location>
        <begin position="1"/>
        <end position="31"/>
    </location>
</feature>
<sequence length="128" mass="13767">MMTGKRLRSSLEKASKKESTTTCPPPKDSAALESTLSSYNVNVSSSIEDLSIGAPIDQNYLLSTQLSKAQQPQGFGSLIINNSKLDRKNYRVSEIQTTCNENCGCPIPCIGGTICKCTIDGTTDDVQD</sequence>
<evidence type="ECO:0000256" key="1">
    <source>
        <dbReference type="SAM" id="MobiDB-lite"/>
    </source>
</evidence>
<dbReference type="EMBL" id="JBJUIK010000001">
    <property type="protein sequence ID" value="KAL3537929.1"/>
    <property type="molecule type" value="Genomic_DNA"/>
</dbReference>
<evidence type="ECO:0000313" key="2">
    <source>
        <dbReference type="EMBL" id="KAL3537929.1"/>
    </source>
</evidence>
<name>A0ABD3B334_9GENT</name>
<comment type="caution">
    <text evidence="2">The sequence shown here is derived from an EMBL/GenBank/DDBJ whole genome shotgun (WGS) entry which is preliminary data.</text>
</comment>
<accession>A0ABD3B334</accession>
<reference evidence="2 3" key="1">
    <citation type="submission" date="2024-11" db="EMBL/GenBank/DDBJ databases">
        <title>A near-complete genome assembly of Cinchona calisaya.</title>
        <authorList>
            <person name="Lian D.C."/>
            <person name="Zhao X.W."/>
            <person name="Wei L."/>
        </authorList>
    </citation>
    <scope>NUCLEOTIDE SEQUENCE [LARGE SCALE GENOMIC DNA]</scope>
    <source>
        <tissue evidence="2">Nenye</tissue>
    </source>
</reference>
<organism evidence="2 3">
    <name type="scientific">Cinchona calisaya</name>
    <dbReference type="NCBI Taxonomy" id="153742"/>
    <lineage>
        <taxon>Eukaryota</taxon>
        <taxon>Viridiplantae</taxon>
        <taxon>Streptophyta</taxon>
        <taxon>Embryophyta</taxon>
        <taxon>Tracheophyta</taxon>
        <taxon>Spermatophyta</taxon>
        <taxon>Magnoliopsida</taxon>
        <taxon>eudicotyledons</taxon>
        <taxon>Gunneridae</taxon>
        <taxon>Pentapetalae</taxon>
        <taxon>asterids</taxon>
        <taxon>lamiids</taxon>
        <taxon>Gentianales</taxon>
        <taxon>Rubiaceae</taxon>
        <taxon>Cinchonoideae</taxon>
        <taxon>Cinchoneae</taxon>
        <taxon>Cinchona</taxon>
    </lineage>
</organism>
<dbReference type="Proteomes" id="UP001630127">
    <property type="component" value="Unassembled WGS sequence"/>
</dbReference>
<keyword evidence="3" id="KW-1185">Reference proteome</keyword>
<evidence type="ECO:0000313" key="3">
    <source>
        <dbReference type="Proteomes" id="UP001630127"/>
    </source>
</evidence>
<feature type="compositionally biased region" description="Basic and acidic residues" evidence="1">
    <location>
        <begin position="9"/>
        <end position="19"/>
    </location>
</feature>